<evidence type="ECO:0000313" key="1">
    <source>
        <dbReference type="EMBL" id="QLJ53127.1"/>
    </source>
</evidence>
<evidence type="ECO:0008006" key="3">
    <source>
        <dbReference type="Google" id="ProtNLM"/>
    </source>
</evidence>
<gene>
    <name evidence="1" type="ORF">Sv326_0952</name>
</gene>
<dbReference type="AlphaFoldDB" id="A0A7D5XQ32"/>
<protein>
    <recommendedName>
        <fullName evidence="3">Acetyltransferase</fullName>
    </recommendedName>
</protein>
<dbReference type="Proteomes" id="UP000510821">
    <property type="component" value="Chromosome"/>
</dbReference>
<dbReference type="SUPFAM" id="SSF51161">
    <property type="entry name" value="Trimeric LpxA-like enzymes"/>
    <property type="match status" value="1"/>
</dbReference>
<dbReference type="InterPro" id="IPR011004">
    <property type="entry name" value="Trimer_LpxA-like_sf"/>
</dbReference>
<dbReference type="Pfam" id="PF00132">
    <property type="entry name" value="Hexapep"/>
    <property type="match status" value="1"/>
</dbReference>
<accession>A0A7D5XQ32</accession>
<dbReference type="PANTHER" id="PTHR43300">
    <property type="entry name" value="ACETYLTRANSFERASE"/>
    <property type="match status" value="1"/>
</dbReference>
<organism evidence="1 2">
    <name type="scientific">Fermentimicrarchaeum limneticum</name>
    <dbReference type="NCBI Taxonomy" id="2795018"/>
    <lineage>
        <taxon>Archaea</taxon>
        <taxon>Candidatus Micrarchaeota</taxon>
        <taxon>Candidatus Fermentimicrarchaeales</taxon>
        <taxon>Candidatus Fermentimicrarchaeaceae</taxon>
        <taxon>Candidatus Fermentimicrarchaeum</taxon>
    </lineage>
</organism>
<dbReference type="InterPro" id="IPR001451">
    <property type="entry name" value="Hexapep"/>
</dbReference>
<dbReference type="Gene3D" id="2.160.10.10">
    <property type="entry name" value="Hexapeptide repeat proteins"/>
    <property type="match status" value="1"/>
</dbReference>
<evidence type="ECO:0000313" key="2">
    <source>
        <dbReference type="Proteomes" id="UP000510821"/>
    </source>
</evidence>
<dbReference type="InterPro" id="IPR050179">
    <property type="entry name" value="Trans_hexapeptide_repeat"/>
</dbReference>
<dbReference type="CDD" id="cd04647">
    <property type="entry name" value="LbH_MAT_like"/>
    <property type="match status" value="1"/>
</dbReference>
<dbReference type="EMBL" id="CP058998">
    <property type="protein sequence ID" value="QLJ53127.1"/>
    <property type="molecule type" value="Genomic_DNA"/>
</dbReference>
<name>A0A7D5XQ32_FERL1</name>
<dbReference type="PANTHER" id="PTHR43300:SF11">
    <property type="entry name" value="ACETYLTRANSFERASE RV3034C-RELATED"/>
    <property type="match status" value="1"/>
</dbReference>
<reference evidence="2" key="1">
    <citation type="submission" date="2020-07" db="EMBL/GenBank/DDBJ databases">
        <title>Metabolic diversity and evolutionary history of the archaeal phylum ###Micrarchaeota### uncovered from a freshwater lake metagenome.</title>
        <authorList>
            <person name="Kadnikov V.V."/>
            <person name="Savvichev A.S."/>
            <person name="Mardanov A.V."/>
            <person name="Beletsky A.V."/>
            <person name="Chupakov A.V."/>
            <person name="Kokryatskaya N.M."/>
            <person name="Pimenov N.V."/>
            <person name="Ravin N.V."/>
        </authorList>
    </citation>
    <scope>NUCLEOTIDE SEQUENCE [LARGE SCALE GENOMIC DNA]</scope>
</reference>
<proteinExistence type="predicted"/>
<dbReference type="Pfam" id="PF14602">
    <property type="entry name" value="Hexapep_2"/>
    <property type="match status" value="1"/>
</dbReference>
<dbReference type="KEGG" id="flt:Sv326_0952"/>
<sequence>MRKLRSFPSQGRNSLLKWYRAKNPFRVIFNFLLIYAARYMPSLSVKRFLYRLTGMKVGKDVAVGLGAVFDIFFPELIEIGDNCIIGYGVTLLAHEFLIDEWRVGEVRIGKNVLIGANSTVLAGVTIGSNSQISACSLVNRDIPPNSFYAGIPARKVRAV</sequence>